<keyword evidence="2" id="KW-1185">Reference proteome</keyword>
<reference evidence="1 2" key="1">
    <citation type="submission" date="2020-08" db="EMBL/GenBank/DDBJ databases">
        <title>Genomic Encyclopedia of Type Strains, Phase IV (KMG-V): Genome sequencing to study the core and pangenomes of soil and plant-associated prokaryotes.</title>
        <authorList>
            <person name="Whitman W."/>
        </authorList>
    </citation>
    <scope>NUCLEOTIDE SEQUENCE [LARGE SCALE GENOMIC DNA]</scope>
    <source>
        <strain evidence="1 2">SLV-2362</strain>
    </source>
</reference>
<evidence type="ECO:0000313" key="1">
    <source>
        <dbReference type="EMBL" id="MBB3006837.1"/>
    </source>
</evidence>
<dbReference type="Proteomes" id="UP000578036">
    <property type="component" value="Unassembled WGS sequence"/>
</dbReference>
<comment type="caution">
    <text evidence="1">The sequence shown here is derived from an EMBL/GenBank/DDBJ whole genome shotgun (WGS) entry which is preliminary data.</text>
</comment>
<dbReference type="RefSeq" id="WP_183298876.1">
    <property type="nucleotide sequence ID" value="NZ_JACHWF010000002.1"/>
</dbReference>
<organism evidence="1 2">
    <name type="scientific">Cupriavidus alkaliphilus</name>
    <dbReference type="NCBI Taxonomy" id="942866"/>
    <lineage>
        <taxon>Bacteria</taxon>
        <taxon>Pseudomonadati</taxon>
        <taxon>Pseudomonadota</taxon>
        <taxon>Betaproteobacteria</taxon>
        <taxon>Burkholderiales</taxon>
        <taxon>Burkholderiaceae</taxon>
        <taxon>Cupriavidus</taxon>
    </lineage>
</organism>
<sequence>MHADDDSARTRRFARWVHMQDHAFLPEQEGFHLGPGETRRIRLMHESGAAAPAGAIPSGEIYAINGERPARYDAPHG</sequence>
<dbReference type="EMBL" id="JACHWF010000002">
    <property type="protein sequence ID" value="MBB3006837.1"/>
    <property type="molecule type" value="Genomic_DNA"/>
</dbReference>
<name>A0A7W4YQY1_9BURK</name>
<accession>A0A7W4YQY1</accession>
<protein>
    <submittedName>
        <fullName evidence="1">Uncharacterized protein</fullName>
    </submittedName>
</protein>
<dbReference type="AlphaFoldDB" id="A0A7W4YQY1"/>
<gene>
    <name evidence="1" type="ORF">FHX61_001485</name>
</gene>
<proteinExistence type="predicted"/>
<evidence type="ECO:0000313" key="2">
    <source>
        <dbReference type="Proteomes" id="UP000578036"/>
    </source>
</evidence>